<dbReference type="Proteomes" id="UP001174932">
    <property type="component" value="Unassembled WGS sequence"/>
</dbReference>
<dbReference type="CDD" id="cd03046">
    <property type="entry name" value="GST_N_GTT1_like"/>
    <property type="match status" value="1"/>
</dbReference>
<dbReference type="PANTHER" id="PTHR44051">
    <property type="entry name" value="GLUTATHIONE S-TRANSFERASE-RELATED"/>
    <property type="match status" value="1"/>
</dbReference>
<dbReference type="Gene3D" id="3.40.30.10">
    <property type="entry name" value="Glutaredoxin"/>
    <property type="match status" value="1"/>
</dbReference>
<dbReference type="SUPFAM" id="SSF47616">
    <property type="entry name" value="GST C-terminal domain-like"/>
    <property type="match status" value="1"/>
</dbReference>
<evidence type="ECO:0000259" key="3">
    <source>
        <dbReference type="PROSITE" id="PS50405"/>
    </source>
</evidence>
<feature type="domain" description="GST N-terminal" evidence="2">
    <location>
        <begin position="1"/>
        <end position="81"/>
    </location>
</feature>
<reference evidence="4" key="2">
    <citation type="submission" date="2023-07" db="EMBL/GenBank/DDBJ databases">
        <authorList>
            <person name="Shen H."/>
        </authorList>
    </citation>
    <scope>NUCLEOTIDE SEQUENCE</scope>
    <source>
        <strain evidence="4">TNR-22</strain>
    </source>
</reference>
<protein>
    <submittedName>
        <fullName evidence="4">Glutathione S-transferase family protein</fullName>
    </submittedName>
</protein>
<dbReference type="SFLD" id="SFLDG01150">
    <property type="entry name" value="Main.1:_Beta-like"/>
    <property type="match status" value="1"/>
</dbReference>
<sequence>MITLYGDVTKTRANRCSWMLKEIGIDYVNEPLAFRPGAEKPAAFLALNPNGKCPTLQDGDLVLYESLAINLYLAKRYGGALGPQSPEEEALMMQWSFWVATEVEKPLLLTAAIRHLFEPKQPADEELAIAMKRLSRPFSALEQHLQDRDFILGDRFTAADLNVAAVMHFIPIAEIDVSTFTAMKRWLETCLDRPAAIDVQSVNFRVPTPKSSRDIFAMFV</sequence>
<dbReference type="Gene3D" id="1.20.1050.10">
    <property type="match status" value="1"/>
</dbReference>
<dbReference type="SUPFAM" id="SSF52833">
    <property type="entry name" value="Thioredoxin-like"/>
    <property type="match status" value="1"/>
</dbReference>
<dbReference type="InterPro" id="IPR040079">
    <property type="entry name" value="Glutathione_S-Trfase"/>
</dbReference>
<evidence type="ECO:0000313" key="5">
    <source>
        <dbReference type="Proteomes" id="UP001174932"/>
    </source>
</evidence>
<name>A0ABT8YT77_9HYPH</name>
<dbReference type="RefSeq" id="WP_304378650.1">
    <property type="nucleotide sequence ID" value="NZ_JAUOZU010000020.1"/>
</dbReference>
<reference evidence="4" key="1">
    <citation type="journal article" date="2015" name="Int. J. Syst. Evol. Microbiol.">
        <title>Rhizobium alvei sp. nov., isolated from a freshwater river.</title>
        <authorList>
            <person name="Sheu S.Y."/>
            <person name="Huang H.W."/>
            <person name="Young C.C."/>
            <person name="Chen W.M."/>
        </authorList>
    </citation>
    <scope>NUCLEOTIDE SEQUENCE</scope>
    <source>
        <strain evidence="4">TNR-22</strain>
    </source>
</reference>
<proteinExistence type="inferred from homology"/>
<accession>A0ABT8YT77</accession>
<dbReference type="InterPro" id="IPR004046">
    <property type="entry name" value="GST_C"/>
</dbReference>
<dbReference type="InterPro" id="IPR036249">
    <property type="entry name" value="Thioredoxin-like_sf"/>
</dbReference>
<dbReference type="Pfam" id="PF02798">
    <property type="entry name" value="GST_N"/>
    <property type="match status" value="1"/>
</dbReference>
<dbReference type="PROSITE" id="PS50404">
    <property type="entry name" value="GST_NTER"/>
    <property type="match status" value="1"/>
</dbReference>
<keyword evidence="5" id="KW-1185">Reference proteome</keyword>
<dbReference type="EMBL" id="JAUOZU010000020">
    <property type="protein sequence ID" value="MDO6966725.1"/>
    <property type="molecule type" value="Genomic_DNA"/>
</dbReference>
<dbReference type="CDD" id="cd03207">
    <property type="entry name" value="GST_C_8"/>
    <property type="match status" value="1"/>
</dbReference>
<comment type="similarity">
    <text evidence="1">Belongs to the GST superfamily.</text>
</comment>
<dbReference type="InterPro" id="IPR010987">
    <property type="entry name" value="Glutathione-S-Trfase_C-like"/>
</dbReference>
<evidence type="ECO:0000259" key="2">
    <source>
        <dbReference type="PROSITE" id="PS50404"/>
    </source>
</evidence>
<comment type="caution">
    <text evidence="4">The sequence shown here is derived from an EMBL/GenBank/DDBJ whole genome shotgun (WGS) entry which is preliminary data.</text>
</comment>
<organism evidence="4 5">
    <name type="scientific">Rhizobium alvei</name>
    <dbReference type="NCBI Taxonomy" id="1132659"/>
    <lineage>
        <taxon>Bacteria</taxon>
        <taxon>Pseudomonadati</taxon>
        <taxon>Pseudomonadota</taxon>
        <taxon>Alphaproteobacteria</taxon>
        <taxon>Hyphomicrobiales</taxon>
        <taxon>Rhizobiaceae</taxon>
        <taxon>Rhizobium/Agrobacterium group</taxon>
        <taxon>Rhizobium</taxon>
    </lineage>
</organism>
<gene>
    <name evidence="4" type="ORF">Q4481_22460</name>
</gene>
<dbReference type="Pfam" id="PF00043">
    <property type="entry name" value="GST_C"/>
    <property type="match status" value="1"/>
</dbReference>
<dbReference type="PANTHER" id="PTHR44051:SF8">
    <property type="entry name" value="GLUTATHIONE S-TRANSFERASE GSTA"/>
    <property type="match status" value="1"/>
</dbReference>
<evidence type="ECO:0000313" key="4">
    <source>
        <dbReference type="EMBL" id="MDO6966725.1"/>
    </source>
</evidence>
<dbReference type="PROSITE" id="PS50405">
    <property type="entry name" value="GST_CTER"/>
    <property type="match status" value="1"/>
</dbReference>
<dbReference type="SFLD" id="SFLDG00358">
    <property type="entry name" value="Main_(cytGST)"/>
    <property type="match status" value="1"/>
</dbReference>
<feature type="domain" description="GST C-terminal" evidence="3">
    <location>
        <begin position="85"/>
        <end position="210"/>
    </location>
</feature>
<evidence type="ECO:0000256" key="1">
    <source>
        <dbReference type="RuleBase" id="RU003494"/>
    </source>
</evidence>
<dbReference type="InterPro" id="IPR004045">
    <property type="entry name" value="Glutathione_S-Trfase_N"/>
</dbReference>
<dbReference type="InterPro" id="IPR036282">
    <property type="entry name" value="Glutathione-S-Trfase_C_sf"/>
</dbReference>
<dbReference type="SFLD" id="SFLDS00019">
    <property type="entry name" value="Glutathione_Transferase_(cytos"/>
    <property type="match status" value="1"/>
</dbReference>